<evidence type="ECO:0000256" key="2">
    <source>
        <dbReference type="ARBA" id="ARBA00021622"/>
    </source>
</evidence>
<dbReference type="InterPro" id="IPR006135">
    <property type="entry name" value="T3SS_substrate_exporter"/>
</dbReference>
<accession>A0ABW1XIM8</accession>
<keyword evidence="3" id="KW-1006">Bacterial flagellum protein export</keyword>
<dbReference type="Proteomes" id="UP001596364">
    <property type="component" value="Unassembled WGS sequence"/>
</dbReference>
<comment type="caution">
    <text evidence="5">The sequence shown here is derived from an EMBL/GenBank/DDBJ whole genome shotgun (WGS) entry which is preliminary data.</text>
</comment>
<reference evidence="6" key="1">
    <citation type="journal article" date="2019" name="Int. J. Syst. Evol. Microbiol.">
        <title>The Global Catalogue of Microorganisms (GCM) 10K type strain sequencing project: providing services to taxonomists for standard genome sequencing and annotation.</title>
        <authorList>
            <consortium name="The Broad Institute Genomics Platform"/>
            <consortium name="The Broad Institute Genome Sequencing Center for Infectious Disease"/>
            <person name="Wu L."/>
            <person name="Ma J."/>
        </authorList>
    </citation>
    <scope>NUCLEOTIDE SEQUENCE [LARGE SCALE GENOMIC DNA]</scope>
    <source>
        <strain evidence="6">CGMCC 1.16031</strain>
    </source>
</reference>
<organism evidence="5 6">
    <name type="scientific">Pseudobowmanella zhangzhouensis</name>
    <dbReference type="NCBI Taxonomy" id="1537679"/>
    <lineage>
        <taxon>Bacteria</taxon>
        <taxon>Pseudomonadati</taxon>
        <taxon>Pseudomonadota</taxon>
        <taxon>Gammaproteobacteria</taxon>
        <taxon>Alteromonadales</taxon>
        <taxon>Alteromonadaceae</taxon>
    </lineage>
</organism>
<gene>
    <name evidence="5" type="ORF">ACFP85_04405</name>
</gene>
<dbReference type="InterPro" id="IPR029025">
    <property type="entry name" value="T3SS_substrate_exporter_C"/>
</dbReference>
<comment type="similarity">
    <text evidence="1">Belongs to the type III secretion exporter family.</text>
</comment>
<dbReference type="RefSeq" id="WP_131257316.1">
    <property type="nucleotide sequence ID" value="NZ_JBHSUS010000001.1"/>
</dbReference>
<evidence type="ECO:0000313" key="6">
    <source>
        <dbReference type="Proteomes" id="UP001596364"/>
    </source>
</evidence>
<dbReference type="PANTHER" id="PTHR30531">
    <property type="entry name" value="FLAGELLAR BIOSYNTHETIC PROTEIN FLHB"/>
    <property type="match status" value="1"/>
</dbReference>
<sequence length="102" mass="11157">MSDNNDKKRAVALSYQPGEAPQVVAKGVGELAAEIVAMANEHGILVHEDEHLMAFLAQLDIGQTIPENLYRVIAELIAFSYVLQGKFPQGWEVPPGHFNTEA</sequence>
<evidence type="ECO:0000256" key="4">
    <source>
        <dbReference type="ARBA" id="ARBA00025078"/>
    </source>
</evidence>
<dbReference type="Pfam" id="PF01312">
    <property type="entry name" value="Bac_export_2"/>
    <property type="match status" value="1"/>
</dbReference>
<protein>
    <recommendedName>
        <fullName evidence="2">Flagellar biosynthetic protein FlhB</fullName>
    </recommendedName>
</protein>
<keyword evidence="6" id="KW-1185">Reference proteome</keyword>
<proteinExistence type="inferred from homology"/>
<evidence type="ECO:0000313" key="5">
    <source>
        <dbReference type="EMBL" id="MFC6439391.1"/>
    </source>
</evidence>
<dbReference type="EMBL" id="JBHSUS010000001">
    <property type="protein sequence ID" value="MFC6439391.1"/>
    <property type="molecule type" value="Genomic_DNA"/>
</dbReference>
<dbReference type="SUPFAM" id="SSF160544">
    <property type="entry name" value="EscU C-terminal domain-like"/>
    <property type="match status" value="1"/>
</dbReference>
<evidence type="ECO:0000256" key="3">
    <source>
        <dbReference type="ARBA" id="ARBA00023225"/>
    </source>
</evidence>
<keyword evidence="3" id="KW-0653">Protein transport</keyword>
<comment type="function">
    <text evidence="4">Required for formation of the rod structure in the basal body of the flagellar apparatus. Together with FliI and FliH, may constitute the export apparatus of flagellin.</text>
</comment>
<name>A0ABW1XIM8_9ALTE</name>
<dbReference type="PANTHER" id="PTHR30531:SF12">
    <property type="entry name" value="FLAGELLAR BIOSYNTHETIC PROTEIN FLHB"/>
    <property type="match status" value="1"/>
</dbReference>
<evidence type="ECO:0000256" key="1">
    <source>
        <dbReference type="ARBA" id="ARBA00010690"/>
    </source>
</evidence>
<dbReference type="Gene3D" id="3.40.1690.10">
    <property type="entry name" value="secretion proteins EscU"/>
    <property type="match status" value="1"/>
</dbReference>
<keyword evidence="3" id="KW-0813">Transport</keyword>